<evidence type="ECO:0000313" key="2">
    <source>
        <dbReference type="EMBL" id="GAA1664060.1"/>
    </source>
</evidence>
<feature type="domain" description="Tetratrico peptide repeat group 5" evidence="1">
    <location>
        <begin position="42"/>
        <end position="157"/>
    </location>
</feature>
<dbReference type="SUPFAM" id="SSF48452">
    <property type="entry name" value="TPR-like"/>
    <property type="match status" value="1"/>
</dbReference>
<evidence type="ECO:0000313" key="3">
    <source>
        <dbReference type="Proteomes" id="UP001500596"/>
    </source>
</evidence>
<name>A0ABN2G252_9MICO</name>
<accession>A0ABN2G252</accession>
<dbReference type="InterPro" id="IPR041656">
    <property type="entry name" value="TPR_5"/>
</dbReference>
<protein>
    <recommendedName>
        <fullName evidence="1">Tetratrico peptide repeat group 5 domain-containing protein</fullName>
    </recommendedName>
</protein>
<proteinExistence type="predicted"/>
<dbReference type="Gene3D" id="1.25.40.10">
    <property type="entry name" value="Tetratricopeptide repeat domain"/>
    <property type="match status" value="1"/>
</dbReference>
<dbReference type="EMBL" id="BAAAPK010000001">
    <property type="protein sequence ID" value="GAA1664060.1"/>
    <property type="molecule type" value="Genomic_DNA"/>
</dbReference>
<dbReference type="InterPro" id="IPR011990">
    <property type="entry name" value="TPR-like_helical_dom_sf"/>
</dbReference>
<sequence>MDEATWDERIAAFWADADDERPDAMWAALEPLLAERAADDAAALFERASLHDMLGEEQQAVPLYQRAIAAGLDAERDGFAVIQLGSTLRNVGRLEEAAELLQTRVDDPSLGAAARAFLALTRHDQGRHAEALRLVLTDHAPHVPLYGRALAEYAGLLTD</sequence>
<dbReference type="Proteomes" id="UP001500596">
    <property type="component" value="Unassembled WGS sequence"/>
</dbReference>
<evidence type="ECO:0000259" key="1">
    <source>
        <dbReference type="Pfam" id="PF12688"/>
    </source>
</evidence>
<dbReference type="RefSeq" id="WP_344051303.1">
    <property type="nucleotide sequence ID" value="NZ_BAAAPK010000001.1"/>
</dbReference>
<keyword evidence="3" id="KW-1185">Reference proteome</keyword>
<organism evidence="2 3">
    <name type="scientific">Microbacterium lacus</name>
    <dbReference type="NCBI Taxonomy" id="415217"/>
    <lineage>
        <taxon>Bacteria</taxon>
        <taxon>Bacillati</taxon>
        <taxon>Actinomycetota</taxon>
        <taxon>Actinomycetes</taxon>
        <taxon>Micrococcales</taxon>
        <taxon>Microbacteriaceae</taxon>
        <taxon>Microbacterium</taxon>
    </lineage>
</organism>
<reference evidence="2 3" key="1">
    <citation type="journal article" date="2019" name="Int. J. Syst. Evol. Microbiol.">
        <title>The Global Catalogue of Microorganisms (GCM) 10K type strain sequencing project: providing services to taxonomists for standard genome sequencing and annotation.</title>
        <authorList>
            <consortium name="The Broad Institute Genomics Platform"/>
            <consortium name="The Broad Institute Genome Sequencing Center for Infectious Disease"/>
            <person name="Wu L."/>
            <person name="Ma J."/>
        </authorList>
    </citation>
    <scope>NUCLEOTIDE SEQUENCE [LARGE SCALE GENOMIC DNA]</scope>
    <source>
        <strain evidence="2 3">JCM 15575</strain>
    </source>
</reference>
<dbReference type="Pfam" id="PF12688">
    <property type="entry name" value="TPR_5"/>
    <property type="match status" value="1"/>
</dbReference>
<gene>
    <name evidence="2" type="ORF">GCM10009807_05180</name>
</gene>
<comment type="caution">
    <text evidence="2">The sequence shown here is derived from an EMBL/GenBank/DDBJ whole genome shotgun (WGS) entry which is preliminary data.</text>
</comment>